<evidence type="ECO:0000313" key="2">
    <source>
        <dbReference type="EMBL" id="KAJ6810858.1"/>
    </source>
</evidence>
<evidence type="ECO:0000256" key="1">
    <source>
        <dbReference type="SAM" id="MobiDB-lite"/>
    </source>
</evidence>
<gene>
    <name evidence="2" type="ORF">M6B38_105015</name>
    <name evidence="3" type="ORF">M6B38_285330</name>
</gene>
<keyword evidence="4" id="KW-1185">Reference proteome</keyword>
<evidence type="ECO:0008006" key="5">
    <source>
        <dbReference type="Google" id="ProtNLM"/>
    </source>
</evidence>
<dbReference type="PANTHER" id="PTHR33730:SF4">
    <property type="entry name" value="OS05G0542732 PROTEIN"/>
    <property type="match status" value="1"/>
</dbReference>
<dbReference type="Proteomes" id="UP001140949">
    <property type="component" value="Unassembled WGS sequence"/>
</dbReference>
<proteinExistence type="predicted"/>
<sequence length="126" mass="13878">MAALQRSGETFRRSGSSGLVWEDRFLPGEMDSNKAAAAAKKKEEEEEQKQQDQPEAELRHSRSVGSIGMLERNQSNGGRGYRSRVSPAVDPPSPKPSGCCFGIFGKTEPVSKNKPKAKPQHRPARR</sequence>
<accession>A0AAX6I1S2</accession>
<feature type="compositionally biased region" description="Basic and acidic residues" evidence="1">
    <location>
        <begin position="40"/>
        <end position="60"/>
    </location>
</feature>
<organism evidence="3 4">
    <name type="scientific">Iris pallida</name>
    <name type="common">Sweet iris</name>
    <dbReference type="NCBI Taxonomy" id="29817"/>
    <lineage>
        <taxon>Eukaryota</taxon>
        <taxon>Viridiplantae</taxon>
        <taxon>Streptophyta</taxon>
        <taxon>Embryophyta</taxon>
        <taxon>Tracheophyta</taxon>
        <taxon>Spermatophyta</taxon>
        <taxon>Magnoliopsida</taxon>
        <taxon>Liliopsida</taxon>
        <taxon>Asparagales</taxon>
        <taxon>Iridaceae</taxon>
        <taxon>Iridoideae</taxon>
        <taxon>Irideae</taxon>
        <taxon>Iris</taxon>
    </lineage>
</organism>
<feature type="compositionally biased region" description="Basic residues" evidence="1">
    <location>
        <begin position="113"/>
        <end position="126"/>
    </location>
</feature>
<dbReference type="PANTHER" id="PTHR33730">
    <property type="entry name" value="OS05G0542732 PROTEIN-RELATED"/>
    <property type="match status" value="1"/>
</dbReference>
<protein>
    <recommendedName>
        <fullName evidence="5">MAPK kinase substrate protein</fullName>
    </recommendedName>
</protein>
<name>A0AAX6I1S2_IRIPA</name>
<reference evidence="3" key="2">
    <citation type="submission" date="2023-04" db="EMBL/GenBank/DDBJ databases">
        <authorList>
            <person name="Bruccoleri R.E."/>
            <person name="Oakeley E.J."/>
            <person name="Faust A.-M."/>
            <person name="Dessus-Babus S."/>
            <person name="Altorfer M."/>
            <person name="Burckhardt D."/>
            <person name="Oertli M."/>
            <person name="Naumann U."/>
            <person name="Petersen F."/>
            <person name="Wong J."/>
        </authorList>
    </citation>
    <scope>NUCLEOTIDE SEQUENCE</scope>
    <source>
        <strain evidence="3">GSM-AAB239-AS_SAM_17_03QT</strain>
        <tissue evidence="3">Leaf</tissue>
    </source>
</reference>
<dbReference type="Pfam" id="PF15697">
    <property type="entry name" value="DUF4666"/>
    <property type="match status" value="1"/>
</dbReference>
<dbReference type="EMBL" id="JANAVB010005597">
    <property type="protein sequence ID" value="KAJ6847199.1"/>
    <property type="molecule type" value="Genomic_DNA"/>
</dbReference>
<comment type="caution">
    <text evidence="3">The sequence shown here is derived from an EMBL/GenBank/DDBJ whole genome shotgun (WGS) entry which is preliminary data.</text>
</comment>
<dbReference type="AlphaFoldDB" id="A0AAX6I1S2"/>
<dbReference type="EMBL" id="JANAVB010032220">
    <property type="protein sequence ID" value="KAJ6810858.1"/>
    <property type="molecule type" value="Genomic_DNA"/>
</dbReference>
<dbReference type="InterPro" id="IPR031421">
    <property type="entry name" value="DUF4666"/>
</dbReference>
<evidence type="ECO:0000313" key="3">
    <source>
        <dbReference type="EMBL" id="KAJ6847199.1"/>
    </source>
</evidence>
<reference evidence="3" key="1">
    <citation type="journal article" date="2023" name="GigaByte">
        <title>Genome assembly of the bearded iris, Iris pallida Lam.</title>
        <authorList>
            <person name="Bruccoleri R.E."/>
            <person name="Oakeley E.J."/>
            <person name="Faust A.M.E."/>
            <person name="Altorfer M."/>
            <person name="Dessus-Babus S."/>
            <person name="Burckhardt D."/>
            <person name="Oertli M."/>
            <person name="Naumann U."/>
            <person name="Petersen F."/>
            <person name="Wong J."/>
        </authorList>
    </citation>
    <scope>NUCLEOTIDE SEQUENCE</scope>
    <source>
        <strain evidence="3">GSM-AAB239-AS_SAM_17_03QT</strain>
    </source>
</reference>
<evidence type="ECO:0000313" key="4">
    <source>
        <dbReference type="Proteomes" id="UP001140949"/>
    </source>
</evidence>
<feature type="region of interest" description="Disordered" evidence="1">
    <location>
        <begin position="1"/>
        <end position="126"/>
    </location>
</feature>